<dbReference type="PANTHER" id="PTHR33966:SF1">
    <property type="entry name" value="PROTEIN ODR-4 HOMOLOG"/>
    <property type="match status" value="1"/>
</dbReference>
<comment type="caution">
    <text evidence="6">The sequence shown here is derived from an EMBL/GenBank/DDBJ whole genome shotgun (WGS) entry which is preliminary data.</text>
</comment>
<keyword evidence="5" id="KW-0472">Membrane</keyword>
<feature type="non-terminal residue" evidence="6">
    <location>
        <position position="327"/>
    </location>
</feature>
<name>A0A1Q3CUJ2_CEPFO</name>
<dbReference type="Proteomes" id="UP000187406">
    <property type="component" value="Unassembled WGS sequence"/>
</dbReference>
<dbReference type="GO" id="GO:0016020">
    <property type="term" value="C:membrane"/>
    <property type="evidence" value="ECO:0007669"/>
    <property type="project" value="UniProtKB-SubCell"/>
</dbReference>
<evidence type="ECO:0000256" key="2">
    <source>
        <dbReference type="ARBA" id="ARBA00010131"/>
    </source>
</evidence>
<protein>
    <submittedName>
        <fullName evidence="6">Uncharacterized protein</fullName>
    </submittedName>
</protein>
<evidence type="ECO:0000256" key="5">
    <source>
        <dbReference type="ARBA" id="ARBA00023136"/>
    </source>
</evidence>
<proteinExistence type="inferred from homology"/>
<reference evidence="7" key="1">
    <citation type="submission" date="2016-04" db="EMBL/GenBank/DDBJ databases">
        <title>Cephalotus genome sequencing.</title>
        <authorList>
            <person name="Fukushima K."/>
            <person name="Hasebe M."/>
            <person name="Fang X."/>
        </authorList>
    </citation>
    <scope>NUCLEOTIDE SEQUENCE [LARGE SCALE GENOMIC DNA]</scope>
    <source>
        <strain evidence="7">cv. St1</strain>
    </source>
</reference>
<keyword evidence="4" id="KW-1133">Transmembrane helix</keyword>
<dbReference type="Pfam" id="PF14778">
    <property type="entry name" value="ODR4-like"/>
    <property type="match status" value="2"/>
</dbReference>
<evidence type="ECO:0000256" key="3">
    <source>
        <dbReference type="ARBA" id="ARBA00022692"/>
    </source>
</evidence>
<sequence>MIDGHLVALVIGMLSSKLERGYVFDLVATPPNDHGEAACSLVETTANKDDKGKGSKSVSLVSLSIDNDWVAEHARQVQRMLVGGIKVIGVYVWVSDSCFKNSTMMLCQTLKAVAEAAAHLETDSDERLLIHISFILCGWACRYCLLPSNITSTSLKPCDFKMGKVLSSFQRFRCMYNFDLSEKDVVGSVCSFAYLNSNEPVSQAVAYIKDVLIRSLQGRLDVICDEADDLILGSREANNEISCGKPVSHFVLHELRKICYLSFLWRVFVPWLAGIYICDYLQSFETAEVSSKDHCVELMSMETPSKVLEAEVEAPSLITKSFWEVVV</sequence>
<dbReference type="GO" id="GO:0012505">
    <property type="term" value="C:endomembrane system"/>
    <property type="evidence" value="ECO:0007669"/>
    <property type="project" value="TreeGrafter"/>
</dbReference>
<evidence type="ECO:0000313" key="6">
    <source>
        <dbReference type="EMBL" id="GAV83733.1"/>
    </source>
</evidence>
<comment type="subcellular location">
    <subcellularLocation>
        <location evidence="1">Membrane</location>
    </subcellularLocation>
</comment>
<dbReference type="AlphaFoldDB" id="A0A1Q3CUJ2"/>
<dbReference type="EMBL" id="BDDD01002991">
    <property type="protein sequence ID" value="GAV83733.1"/>
    <property type="molecule type" value="Genomic_DNA"/>
</dbReference>
<accession>A0A1Q3CUJ2</accession>
<keyword evidence="7" id="KW-1185">Reference proteome</keyword>
<dbReference type="InParanoid" id="A0A1Q3CUJ2"/>
<dbReference type="InterPro" id="IPR029454">
    <property type="entry name" value="ODR-4-like"/>
</dbReference>
<evidence type="ECO:0000313" key="7">
    <source>
        <dbReference type="Proteomes" id="UP000187406"/>
    </source>
</evidence>
<keyword evidence="3" id="KW-0812">Transmembrane</keyword>
<dbReference type="GO" id="GO:0008104">
    <property type="term" value="P:intracellular protein localization"/>
    <property type="evidence" value="ECO:0007669"/>
    <property type="project" value="TreeGrafter"/>
</dbReference>
<dbReference type="PANTHER" id="PTHR33966">
    <property type="entry name" value="PROTEIN ODR-4 HOMOLOG"/>
    <property type="match status" value="1"/>
</dbReference>
<evidence type="ECO:0000256" key="4">
    <source>
        <dbReference type="ARBA" id="ARBA00022989"/>
    </source>
</evidence>
<gene>
    <name evidence="6" type="ORF">CFOL_v3_27179</name>
</gene>
<evidence type="ECO:0000256" key="1">
    <source>
        <dbReference type="ARBA" id="ARBA00004370"/>
    </source>
</evidence>
<comment type="similarity">
    <text evidence="2">Belongs to the ODR-4 family.</text>
</comment>
<organism evidence="6 7">
    <name type="scientific">Cephalotus follicularis</name>
    <name type="common">Albany pitcher plant</name>
    <dbReference type="NCBI Taxonomy" id="3775"/>
    <lineage>
        <taxon>Eukaryota</taxon>
        <taxon>Viridiplantae</taxon>
        <taxon>Streptophyta</taxon>
        <taxon>Embryophyta</taxon>
        <taxon>Tracheophyta</taxon>
        <taxon>Spermatophyta</taxon>
        <taxon>Magnoliopsida</taxon>
        <taxon>eudicotyledons</taxon>
        <taxon>Gunneridae</taxon>
        <taxon>Pentapetalae</taxon>
        <taxon>rosids</taxon>
        <taxon>fabids</taxon>
        <taxon>Oxalidales</taxon>
        <taxon>Cephalotaceae</taxon>
        <taxon>Cephalotus</taxon>
    </lineage>
</organism>
<dbReference type="OrthoDB" id="21458at2759"/>